<keyword evidence="1" id="KW-0732">Signal</keyword>
<dbReference type="AlphaFoldDB" id="A0A518FL34"/>
<dbReference type="EMBL" id="CP036317">
    <property type="protein sequence ID" value="QDV17068.1"/>
    <property type="molecule type" value="Genomic_DNA"/>
</dbReference>
<evidence type="ECO:0000256" key="1">
    <source>
        <dbReference type="SAM" id="SignalP"/>
    </source>
</evidence>
<reference evidence="2 3" key="1">
    <citation type="submission" date="2019-02" db="EMBL/GenBank/DDBJ databases">
        <title>Deep-cultivation of Planctomycetes and their phenomic and genomic characterization uncovers novel biology.</title>
        <authorList>
            <person name="Wiegand S."/>
            <person name="Jogler M."/>
            <person name="Boedeker C."/>
            <person name="Pinto D."/>
            <person name="Vollmers J."/>
            <person name="Rivas-Marin E."/>
            <person name="Kohn T."/>
            <person name="Peeters S.H."/>
            <person name="Heuer A."/>
            <person name="Rast P."/>
            <person name="Oberbeckmann S."/>
            <person name="Bunk B."/>
            <person name="Jeske O."/>
            <person name="Meyerdierks A."/>
            <person name="Storesund J.E."/>
            <person name="Kallscheuer N."/>
            <person name="Luecker S."/>
            <person name="Lage O.M."/>
            <person name="Pohl T."/>
            <person name="Merkel B.J."/>
            <person name="Hornburger P."/>
            <person name="Mueller R.-W."/>
            <person name="Bruemmer F."/>
            <person name="Labrenz M."/>
            <person name="Spormann A.M."/>
            <person name="Op den Camp H."/>
            <person name="Overmann J."/>
            <person name="Amann R."/>
            <person name="Jetten M.S.M."/>
            <person name="Mascher T."/>
            <person name="Medema M.H."/>
            <person name="Devos D.P."/>
            <person name="Kaster A.-K."/>
            <person name="Ovreas L."/>
            <person name="Rohde M."/>
            <person name="Galperin M.Y."/>
            <person name="Jogler C."/>
        </authorList>
    </citation>
    <scope>NUCLEOTIDE SEQUENCE [LARGE SCALE GENOMIC DNA]</scope>
    <source>
        <strain evidence="2 3">Pan153</strain>
    </source>
</reference>
<gene>
    <name evidence="2" type="ORF">Pan153_17020</name>
</gene>
<feature type="chain" id="PRO_5022199529" evidence="1">
    <location>
        <begin position="31"/>
        <end position="318"/>
    </location>
</feature>
<sequence precursor="true">MSLNHFNTRFCCCCIFILNSFFSSIGISQAAPDGNAAIRRKTGDSEIVITTTNRLAGAIHSLTWNGKEFIDSFDHGRQLQSAASFDCGRTGEFWAERFNPTEAGSRSDSAGPTSSSRLLLLQARGNELKTTTQMAFWLAPGQKSSGRPALNQKILSNHLLSKQVRIGYQDLDQVLDYRVTFTIPEGEHHTYAQFEALTGYMPAEFESFWKLNPETGKLQPLDDGPGEQKDLVILSTQDQQYAMGVFSPDQPSPGFEHAGYGRFRFTPQKVVKWNCVFRVRNPQGVPPGKYVFQVFVAVGTLADVKQAILTLEKKFSGQ</sequence>
<organism evidence="2 3">
    <name type="scientific">Gimesia panareensis</name>
    <dbReference type="NCBI Taxonomy" id="2527978"/>
    <lineage>
        <taxon>Bacteria</taxon>
        <taxon>Pseudomonadati</taxon>
        <taxon>Planctomycetota</taxon>
        <taxon>Planctomycetia</taxon>
        <taxon>Planctomycetales</taxon>
        <taxon>Planctomycetaceae</taxon>
        <taxon>Gimesia</taxon>
    </lineage>
</organism>
<protein>
    <submittedName>
        <fullName evidence="2">Uncharacterized protein</fullName>
    </submittedName>
</protein>
<evidence type="ECO:0000313" key="2">
    <source>
        <dbReference type="EMBL" id="QDV17068.1"/>
    </source>
</evidence>
<name>A0A518FL34_9PLAN</name>
<evidence type="ECO:0000313" key="3">
    <source>
        <dbReference type="Proteomes" id="UP000320839"/>
    </source>
</evidence>
<feature type="signal peptide" evidence="1">
    <location>
        <begin position="1"/>
        <end position="30"/>
    </location>
</feature>
<dbReference type="Proteomes" id="UP000320839">
    <property type="component" value="Chromosome"/>
</dbReference>
<proteinExistence type="predicted"/>
<dbReference type="RefSeq" id="WP_197995007.1">
    <property type="nucleotide sequence ID" value="NZ_CP036317.1"/>
</dbReference>
<accession>A0A518FL34</accession>